<dbReference type="Pfam" id="PF02492">
    <property type="entry name" value="cobW"/>
    <property type="match status" value="2"/>
</dbReference>
<dbReference type="SUPFAM" id="SSF90002">
    <property type="entry name" value="Hypothetical protein YjiA, C-terminal domain"/>
    <property type="match status" value="1"/>
</dbReference>
<dbReference type="SUPFAM" id="SSF52540">
    <property type="entry name" value="P-loop containing nucleoside triphosphate hydrolases"/>
    <property type="match status" value="1"/>
</dbReference>
<dbReference type="Gene3D" id="3.40.50.300">
    <property type="entry name" value="P-loop containing nucleotide triphosphate hydrolases"/>
    <property type="match status" value="1"/>
</dbReference>
<evidence type="ECO:0000256" key="5">
    <source>
        <dbReference type="ARBA" id="ARBA00023186"/>
    </source>
</evidence>
<comment type="catalytic activity">
    <reaction evidence="7">
        <text>GTP + H2O = GDP + phosphate + H(+)</text>
        <dbReference type="Rhea" id="RHEA:19669"/>
        <dbReference type="ChEBI" id="CHEBI:15377"/>
        <dbReference type="ChEBI" id="CHEBI:15378"/>
        <dbReference type="ChEBI" id="CHEBI:37565"/>
        <dbReference type="ChEBI" id="CHEBI:43474"/>
        <dbReference type="ChEBI" id="CHEBI:58189"/>
    </reaction>
    <physiologicalReaction direction="left-to-right" evidence="7">
        <dbReference type="Rhea" id="RHEA:19670"/>
    </physiologicalReaction>
</comment>
<feature type="domain" description="CobW/HypB/UreG nucleotide-binding" evidence="8">
    <location>
        <begin position="114"/>
        <end position="268"/>
    </location>
</feature>
<evidence type="ECO:0008006" key="14">
    <source>
        <dbReference type="Google" id="ProtNLM"/>
    </source>
</evidence>
<evidence type="ECO:0000256" key="1">
    <source>
        <dbReference type="ARBA" id="ARBA00022741"/>
    </source>
</evidence>
<keyword evidence="3" id="KW-0862">Zinc</keyword>
<dbReference type="EMBL" id="WIQZ01000020">
    <property type="protein sequence ID" value="KAF3139224.1"/>
    <property type="molecule type" value="Genomic_DNA"/>
</dbReference>
<dbReference type="Gene3D" id="3.30.1220.10">
    <property type="entry name" value="CobW-like, C-terminal domain"/>
    <property type="match status" value="1"/>
</dbReference>
<dbReference type="AlphaFoldDB" id="A0A7C8N5I2"/>
<accession>A0A7C8N5I2</accession>
<evidence type="ECO:0000259" key="9">
    <source>
        <dbReference type="Pfam" id="PF07683"/>
    </source>
</evidence>
<gene>
    <name evidence="10" type="ORF">TWF102_009574</name>
    <name evidence="11" type="ORF">TWF703_004164</name>
</gene>
<keyword evidence="5" id="KW-0143">Chaperone</keyword>
<evidence type="ECO:0000313" key="10">
    <source>
        <dbReference type="EMBL" id="KAF3089573.1"/>
    </source>
</evidence>
<dbReference type="InterPro" id="IPR036627">
    <property type="entry name" value="CobW-likC_sf"/>
</dbReference>
<keyword evidence="1" id="KW-0547">Nucleotide-binding</keyword>
<dbReference type="Proteomes" id="UP000475325">
    <property type="component" value="Unassembled WGS sequence"/>
</dbReference>
<dbReference type="InterPro" id="IPR003495">
    <property type="entry name" value="CobW/HypB/UreG_nucleotide-bd"/>
</dbReference>
<dbReference type="GO" id="GO:0005525">
    <property type="term" value="F:GTP binding"/>
    <property type="evidence" value="ECO:0007669"/>
    <property type="project" value="UniProtKB-KW"/>
</dbReference>
<evidence type="ECO:0000256" key="7">
    <source>
        <dbReference type="ARBA" id="ARBA00049117"/>
    </source>
</evidence>
<dbReference type="Pfam" id="PF07683">
    <property type="entry name" value="CobW_C"/>
    <property type="match status" value="1"/>
</dbReference>
<dbReference type="InterPro" id="IPR051316">
    <property type="entry name" value="Zinc-reg_GTPase_activator"/>
</dbReference>
<organism evidence="10 12">
    <name type="scientific">Orbilia oligospora</name>
    <name type="common">Nematode-trapping fungus</name>
    <name type="synonym">Arthrobotrys oligospora</name>
    <dbReference type="NCBI Taxonomy" id="2813651"/>
    <lineage>
        <taxon>Eukaryota</taxon>
        <taxon>Fungi</taxon>
        <taxon>Dikarya</taxon>
        <taxon>Ascomycota</taxon>
        <taxon>Pezizomycotina</taxon>
        <taxon>Orbiliomycetes</taxon>
        <taxon>Orbiliales</taxon>
        <taxon>Orbiliaceae</taxon>
        <taxon>Orbilia</taxon>
    </lineage>
</organism>
<dbReference type="PANTHER" id="PTHR13748:SF31">
    <property type="entry name" value="ZINC-REGULATED GTPASE METALLOPROTEIN ACTIVATOR 1A-RELATED"/>
    <property type="match status" value="1"/>
</dbReference>
<dbReference type="InterPro" id="IPR027417">
    <property type="entry name" value="P-loop_NTPase"/>
</dbReference>
<comment type="caution">
    <text evidence="10">The sequence shown here is derived from an EMBL/GenBank/DDBJ whole genome shotgun (WGS) entry which is preliminary data.</text>
</comment>
<evidence type="ECO:0000256" key="6">
    <source>
        <dbReference type="ARBA" id="ARBA00034320"/>
    </source>
</evidence>
<evidence type="ECO:0000313" key="12">
    <source>
        <dbReference type="Proteomes" id="UP000475325"/>
    </source>
</evidence>
<dbReference type="Proteomes" id="UP000480548">
    <property type="component" value="Unassembled WGS sequence"/>
</dbReference>
<comment type="similarity">
    <text evidence="6">Belongs to the SIMIBI class G3E GTPase family. ZNG1 subfamily.</text>
</comment>
<feature type="domain" description="CobW C-terminal" evidence="9">
    <location>
        <begin position="354"/>
        <end position="417"/>
    </location>
</feature>
<dbReference type="CDD" id="cd03112">
    <property type="entry name" value="CobW-like"/>
    <property type="match status" value="1"/>
</dbReference>
<dbReference type="EMBL" id="WIQW01000065">
    <property type="protein sequence ID" value="KAF3089573.1"/>
    <property type="molecule type" value="Genomic_DNA"/>
</dbReference>
<reference evidence="12 13" key="1">
    <citation type="submission" date="2019-06" db="EMBL/GenBank/DDBJ databases">
        <authorList>
            <person name="Palmer J.M."/>
        </authorList>
    </citation>
    <scope>NUCLEOTIDE SEQUENCE [LARGE SCALE GENOMIC DNA]</scope>
    <source>
        <strain evidence="10 12">TWF102</strain>
        <strain evidence="11 13">TWF703</strain>
    </source>
</reference>
<dbReference type="InterPro" id="IPR011629">
    <property type="entry name" value="CobW-like_C"/>
</dbReference>
<dbReference type="GO" id="GO:0016787">
    <property type="term" value="F:hydrolase activity"/>
    <property type="evidence" value="ECO:0007669"/>
    <property type="project" value="UniProtKB-KW"/>
</dbReference>
<feature type="domain" description="CobW/HypB/UreG nucleotide-binding" evidence="8">
    <location>
        <begin position="44"/>
        <end position="82"/>
    </location>
</feature>
<sequence>MEDDDIPQLVESATPNTDIDIISTNDVDMDLAFGEETPKEQRVPITIVTGYLGAGKTTLLNYILKEQHSKKVAVILNEFGDCSSPPLSFFALVLLILQSLLGGSFWIPDTAADIEKSLTVSQEGQLVEEWLELNNGCLCCTVKDNGVNAIETLMEKRGKFDYILLETTGLADPGNIAPLFWLDDGLGATIYLDGIVTLVDASNILRTLDDVTARADLDPHLPDQITTAHLQISHADVILINKSDLVSSEQLEDVRRRIRGINGLAKIIVTEKSAVPQLEGILLDIKAYDNFEMIEDSKFSKSGGVSRLDPGVSTISLDVDVLKAEAIEIVDAWIRSLLWDERVPLDGIKSTLFHPVEIHRLKGRLKTEDGKTHIIQGVREVFEITNSSERNMEGSGKIVLIGKGLGKVDIRGSFERFMQIR</sequence>
<proteinExistence type="inferred from homology"/>
<keyword evidence="2" id="KW-0378">Hydrolase</keyword>
<evidence type="ECO:0000256" key="2">
    <source>
        <dbReference type="ARBA" id="ARBA00022801"/>
    </source>
</evidence>
<evidence type="ECO:0000259" key="8">
    <source>
        <dbReference type="Pfam" id="PF02492"/>
    </source>
</evidence>
<keyword evidence="4" id="KW-0342">GTP-binding</keyword>
<evidence type="ECO:0000313" key="11">
    <source>
        <dbReference type="EMBL" id="KAF3139224.1"/>
    </source>
</evidence>
<evidence type="ECO:0000256" key="4">
    <source>
        <dbReference type="ARBA" id="ARBA00023134"/>
    </source>
</evidence>
<dbReference type="GO" id="GO:0005737">
    <property type="term" value="C:cytoplasm"/>
    <property type="evidence" value="ECO:0007669"/>
    <property type="project" value="TreeGrafter"/>
</dbReference>
<evidence type="ECO:0000256" key="3">
    <source>
        <dbReference type="ARBA" id="ARBA00022833"/>
    </source>
</evidence>
<name>A0A7C8N5I2_ORBOL</name>
<protein>
    <recommendedName>
        <fullName evidence="14">CobW/HypB/UreG nucleotide-binding domain-containing protein</fullName>
    </recommendedName>
</protein>
<dbReference type="PANTHER" id="PTHR13748">
    <property type="entry name" value="COBW-RELATED"/>
    <property type="match status" value="1"/>
</dbReference>
<evidence type="ECO:0000313" key="13">
    <source>
        <dbReference type="Proteomes" id="UP000480548"/>
    </source>
</evidence>